<dbReference type="Gene3D" id="3.30.70.1620">
    <property type="match status" value="1"/>
</dbReference>
<dbReference type="GeneID" id="92364557"/>
<comment type="caution">
    <text evidence="10">The sequence shown here is derived from an EMBL/GenBank/DDBJ whole genome shotgun (WGS) entry which is preliminary data.</text>
</comment>
<evidence type="ECO:0000256" key="6">
    <source>
        <dbReference type="ARBA" id="ARBA00023306"/>
    </source>
</evidence>
<dbReference type="Pfam" id="PF06470">
    <property type="entry name" value="SMC_hinge"/>
    <property type="match status" value="1"/>
</dbReference>
<feature type="domain" description="SMC hinge" evidence="9">
    <location>
        <begin position="561"/>
        <end position="681"/>
    </location>
</feature>
<dbReference type="InterPro" id="IPR010935">
    <property type="entry name" value="SMC_hinge"/>
</dbReference>
<keyword evidence="6" id="KW-0131">Cell cycle</keyword>
<dbReference type="Pfam" id="PF02463">
    <property type="entry name" value="SMC_N"/>
    <property type="match status" value="1"/>
</dbReference>
<keyword evidence="5 7" id="KW-0539">Nucleus</keyword>
<dbReference type="GO" id="GO:0005634">
    <property type="term" value="C:nucleus"/>
    <property type="evidence" value="ECO:0007669"/>
    <property type="project" value="UniProtKB-SubCell"/>
</dbReference>
<dbReference type="SUPFAM" id="SSF52540">
    <property type="entry name" value="P-loop containing nucleoside triphosphate hydrolases"/>
    <property type="match status" value="1"/>
</dbReference>
<evidence type="ECO:0000256" key="1">
    <source>
        <dbReference type="ARBA" id="ARBA00004123"/>
    </source>
</evidence>
<accession>A0A1J4MLU5</accession>
<feature type="coiled-coil region" evidence="8">
    <location>
        <begin position="890"/>
        <end position="980"/>
    </location>
</feature>
<dbReference type="InterPro" id="IPR003395">
    <property type="entry name" value="RecF/RecN/SMC_N"/>
</dbReference>
<keyword evidence="2" id="KW-0132">Cell division</keyword>
<dbReference type="PANTHER" id="PTHR18937">
    <property type="entry name" value="STRUCTURAL MAINTENANCE OF CHROMOSOMES SMC FAMILY MEMBER"/>
    <property type="match status" value="1"/>
</dbReference>
<dbReference type="GO" id="GO:0008278">
    <property type="term" value="C:cohesin complex"/>
    <property type="evidence" value="ECO:0007669"/>
    <property type="project" value="TreeGrafter"/>
</dbReference>
<dbReference type="SUPFAM" id="SSF75553">
    <property type="entry name" value="Smc hinge domain"/>
    <property type="match status" value="1"/>
</dbReference>
<dbReference type="OrthoDB" id="5575062at2759"/>
<dbReference type="EMBL" id="LRBS01000089">
    <property type="protein sequence ID" value="OII75217.1"/>
    <property type="molecule type" value="Genomic_DNA"/>
</dbReference>
<feature type="coiled-coil region" evidence="8">
    <location>
        <begin position="1047"/>
        <end position="1115"/>
    </location>
</feature>
<dbReference type="Gene3D" id="1.20.1060.20">
    <property type="match status" value="1"/>
</dbReference>
<reference evidence="10 11" key="1">
    <citation type="submission" date="2016-10" db="EMBL/GenBank/DDBJ databases">
        <title>Reductive evolution of mitochondrial metabolism and differential evolution of invasion-related proteins in Cryptosporidium.</title>
        <authorList>
            <person name="Liu S."/>
            <person name="Roellig D.M."/>
            <person name="Guo Y."/>
            <person name="Li N."/>
            <person name="Frace M.A."/>
            <person name="Tang K."/>
            <person name="Zhang L."/>
            <person name="Feng Y."/>
            <person name="Xiao L."/>
        </authorList>
    </citation>
    <scope>NUCLEOTIDE SEQUENCE [LARGE SCALE GENOMIC DNA]</scope>
    <source>
        <strain evidence="10">30847</strain>
    </source>
</reference>
<gene>
    <name evidence="10" type="ORF">cand_003720</name>
</gene>
<evidence type="ECO:0000256" key="7">
    <source>
        <dbReference type="PIRNR" id="PIRNR005719"/>
    </source>
</evidence>
<dbReference type="PANTHER" id="PTHR18937:SF12">
    <property type="entry name" value="STRUCTURAL MAINTENANCE OF CHROMOSOMES PROTEIN"/>
    <property type="match status" value="1"/>
</dbReference>
<keyword evidence="3" id="KW-0498">Mitosis</keyword>
<dbReference type="InterPro" id="IPR024704">
    <property type="entry name" value="SMC"/>
</dbReference>
<evidence type="ECO:0000256" key="5">
    <source>
        <dbReference type="ARBA" id="ARBA00023242"/>
    </source>
</evidence>
<sequence length="1378" mass="158840">MSNEDPYNSSCDLEKADVINRKCQRTSYYIKMMELENFKSYKGKHKVGPFSKRFTCIVGPNGSGKSNLMDALSFVLGVSSSQIRGTNIKDFIFRQEGQNDDNALSTNDELNYASSSVSLIFGHFDDEDQSIQFCRKILPSGATRFIINEKITSQESYLKKLEELNILVKARNFLVFQGDVEDIAQRAPKELTKLFEQISGSDTLIKEYENLSNEQCVTHILLHNGFQRRRLLEAERRELQKQVEEVEEYENLESIKKKKTIEFTLFKLFRNEYIGGEIFSEKQNIDKLIEDLNIDLDKSKSDIKELESKMASYILDNKNNQKVLDKFEKEVVSNKSIILENENAISYFKNDLTALNKQSKLILATKKKNDKLVADYAESIRKLTSEMNEFDEVSSGSIYNYIPKEDYEEYSNCKKLADLASVSLKEELLHLETEYKNLVGIIDISEKEIDEIEKQIKVNSGTLETLDTKISELESRLQAITKALNENQSNKELLELDSCNLLDRITKLNNRKDRCEELLKHFDSKKIELEKDSNLRKLVDNLKNVIGYSISDKTSAGNFNSIIFGRLGDMCHPSNKKYATALNVALGKYFDYVVVDSWETAEKCIFWLKQHRKAPVNFLPLNSIKKSNFNNSLRCLCSGSQHRSVALDNVHISDERIEPALSFVLQDTIFTEDITDARTIFYKEAPKIGVSLRVVTVNGENIMKNGNISLDTKSRSRKFTVDLMEYKKVHSDLDSIQVEMNHLESVEMSGQQKLIKLKDNEKRMRLDMIAIQTKYNIWQQNYVDKVKLTESLEEQLKEKVNNLDELKESCNKLAENTNKLRQLIVQSDKKYFEDISKKLNIKDICSLEETLRSTREERLRKSAKLRKKLTVLTGEYNNFLQRDKKLCDTILDSEDKIKKYEESIQGASEKIKGAQKNIDNLLRNIDEINGSLKLLEIQNKQSEEILQSIKDKIRDIQQQIRHLNKEKSLKQEQLDTLNEELISILKAVVLENIRIPLKSGTFEDIKKYWYEINATSFDEEKESCNACTEGNKTKLSDIEPPIILVDYDELTELKQSLAKSKENIQNELNIYKLEIEDISNKMRRITPNLKSRERLSELDAQITALIEDQKEIKKKSIRIDKEYKSIRRKRSDIFFKCFQAVKSSVDKFYEHLTRENDNIGGKAFLDLDDENLEEPFSCGIIFHVMPPSKRFRDIQHLSGGEKSMAALALLFALQSYFPSPFFMLDEVDAALDPHNVQSVANFLKSAPFQSIVISLKDRLFSKADSLIGVYKNKESQTSAIITLNLNNYSKIIEHNKVEGNSLKFSNQYEDSKKLPTKLRKPSIKDINSSLRRNNLNNVLLESFRSESIDSYKNIAYNIGGSYINSNGENDNPNICILT</sequence>
<keyword evidence="11" id="KW-1185">Reference proteome</keyword>
<dbReference type="InterPro" id="IPR027417">
    <property type="entry name" value="P-loop_NTPase"/>
</dbReference>
<dbReference type="RefSeq" id="XP_067067433.1">
    <property type="nucleotide sequence ID" value="XM_067210616.1"/>
</dbReference>
<feature type="coiled-coil region" evidence="8">
    <location>
        <begin position="786"/>
        <end position="823"/>
    </location>
</feature>
<comment type="subcellular location">
    <subcellularLocation>
        <location evidence="1 7">Nucleus</location>
    </subcellularLocation>
</comment>
<keyword evidence="4 8" id="KW-0175">Coiled coil</keyword>
<feature type="coiled-coil region" evidence="8">
    <location>
        <begin position="435"/>
        <end position="490"/>
    </location>
</feature>
<dbReference type="Gene3D" id="3.40.50.300">
    <property type="entry name" value="P-loop containing nucleotide triphosphate hydrolases"/>
    <property type="match status" value="2"/>
</dbReference>
<protein>
    <recommendedName>
        <fullName evidence="7">Structural maintenance of chromosomes protein</fullName>
    </recommendedName>
</protein>
<dbReference type="GO" id="GO:0007062">
    <property type="term" value="P:sister chromatid cohesion"/>
    <property type="evidence" value="ECO:0007669"/>
    <property type="project" value="TreeGrafter"/>
</dbReference>
<proteinExistence type="inferred from homology"/>
<evidence type="ECO:0000313" key="10">
    <source>
        <dbReference type="EMBL" id="OII75217.1"/>
    </source>
</evidence>
<evidence type="ECO:0000256" key="4">
    <source>
        <dbReference type="ARBA" id="ARBA00023054"/>
    </source>
</evidence>
<dbReference type="InterPro" id="IPR036277">
    <property type="entry name" value="SMC_hinge_sf"/>
</dbReference>
<dbReference type="GO" id="GO:0005524">
    <property type="term" value="F:ATP binding"/>
    <property type="evidence" value="ECO:0007669"/>
    <property type="project" value="InterPro"/>
</dbReference>
<comment type="similarity">
    <text evidence="7">Belongs to the SMC family.</text>
</comment>
<feature type="coiled-coil region" evidence="8">
    <location>
        <begin position="289"/>
        <end position="316"/>
    </location>
</feature>
<evidence type="ECO:0000259" key="9">
    <source>
        <dbReference type="SMART" id="SM00968"/>
    </source>
</evidence>
<organism evidence="10 11">
    <name type="scientific">Cryptosporidium andersoni</name>
    <dbReference type="NCBI Taxonomy" id="117008"/>
    <lineage>
        <taxon>Eukaryota</taxon>
        <taxon>Sar</taxon>
        <taxon>Alveolata</taxon>
        <taxon>Apicomplexa</taxon>
        <taxon>Conoidasida</taxon>
        <taxon>Coccidia</taxon>
        <taxon>Eucoccidiorida</taxon>
        <taxon>Eimeriorina</taxon>
        <taxon>Cryptosporidiidae</taxon>
        <taxon>Cryptosporidium</taxon>
    </lineage>
</organism>
<dbReference type="PIRSF" id="PIRSF005719">
    <property type="entry name" value="SMC"/>
    <property type="match status" value="1"/>
</dbReference>
<dbReference type="VEuPathDB" id="CryptoDB:cand_003720"/>
<dbReference type="GO" id="GO:0016887">
    <property type="term" value="F:ATP hydrolysis activity"/>
    <property type="evidence" value="ECO:0007669"/>
    <property type="project" value="InterPro"/>
</dbReference>
<dbReference type="GO" id="GO:0051301">
    <property type="term" value="P:cell division"/>
    <property type="evidence" value="ECO:0007669"/>
    <property type="project" value="UniProtKB-KW"/>
</dbReference>
<dbReference type="SMART" id="SM00968">
    <property type="entry name" value="SMC_hinge"/>
    <property type="match status" value="1"/>
</dbReference>
<evidence type="ECO:0000256" key="3">
    <source>
        <dbReference type="ARBA" id="ARBA00022776"/>
    </source>
</evidence>
<dbReference type="Proteomes" id="UP000186804">
    <property type="component" value="Unassembled WGS sequence"/>
</dbReference>
<evidence type="ECO:0000256" key="8">
    <source>
        <dbReference type="SAM" id="Coils"/>
    </source>
</evidence>
<evidence type="ECO:0000313" key="11">
    <source>
        <dbReference type="Proteomes" id="UP000186804"/>
    </source>
</evidence>
<dbReference type="GO" id="GO:0003677">
    <property type="term" value="F:DNA binding"/>
    <property type="evidence" value="ECO:0007669"/>
    <property type="project" value="TreeGrafter"/>
</dbReference>
<name>A0A1J4MLU5_9CRYT</name>
<evidence type="ECO:0000256" key="2">
    <source>
        <dbReference type="ARBA" id="ARBA00022618"/>
    </source>
</evidence>